<sequence>MSLTTSLQLWSLENDFYHTNFLKSTDLSIHPSYSTDLDQPIFSMFITHLKSSASQAWAVGISKRRIVDLYVQIGRIQRMIRVLDRIRSGTVGSLTVVQVWRMERGFPRRVFREIVRVVSKGIRQCTFVRVRMREKQMRVVLGNVDRVMVLTLQQCMVEEIKGTSMVEREFKTQTIVFQGCKNWKGDGWKEEDGVFRSILEYIEKSQLKESLKLINVHQELSREYAAKIKQGLDLPGIRIKFYDTEDGSSYYAK</sequence>
<name>A0AAD1XQK2_EUPCR</name>
<proteinExistence type="predicted"/>
<dbReference type="EMBL" id="CAMPGE010018462">
    <property type="protein sequence ID" value="CAI2376876.1"/>
    <property type="molecule type" value="Genomic_DNA"/>
</dbReference>
<evidence type="ECO:0000313" key="1">
    <source>
        <dbReference type="EMBL" id="CAI2376876.1"/>
    </source>
</evidence>
<comment type="caution">
    <text evidence="1">The sequence shown here is derived from an EMBL/GenBank/DDBJ whole genome shotgun (WGS) entry which is preliminary data.</text>
</comment>
<accession>A0AAD1XQK2</accession>
<reference evidence="1" key="1">
    <citation type="submission" date="2023-07" db="EMBL/GenBank/DDBJ databases">
        <authorList>
            <consortium name="AG Swart"/>
            <person name="Singh M."/>
            <person name="Singh A."/>
            <person name="Seah K."/>
            <person name="Emmerich C."/>
        </authorList>
    </citation>
    <scope>NUCLEOTIDE SEQUENCE</scope>
    <source>
        <strain evidence="1">DP1</strain>
    </source>
</reference>
<protein>
    <submittedName>
        <fullName evidence="1">Uncharacterized protein</fullName>
    </submittedName>
</protein>
<dbReference type="AlphaFoldDB" id="A0AAD1XQK2"/>
<evidence type="ECO:0000313" key="2">
    <source>
        <dbReference type="Proteomes" id="UP001295684"/>
    </source>
</evidence>
<organism evidence="1 2">
    <name type="scientific">Euplotes crassus</name>
    <dbReference type="NCBI Taxonomy" id="5936"/>
    <lineage>
        <taxon>Eukaryota</taxon>
        <taxon>Sar</taxon>
        <taxon>Alveolata</taxon>
        <taxon>Ciliophora</taxon>
        <taxon>Intramacronucleata</taxon>
        <taxon>Spirotrichea</taxon>
        <taxon>Hypotrichia</taxon>
        <taxon>Euplotida</taxon>
        <taxon>Euplotidae</taxon>
        <taxon>Moneuplotes</taxon>
    </lineage>
</organism>
<gene>
    <name evidence="1" type="ORF">ECRASSUSDP1_LOCUS18253</name>
</gene>
<keyword evidence="2" id="KW-1185">Reference proteome</keyword>
<dbReference type="Proteomes" id="UP001295684">
    <property type="component" value="Unassembled WGS sequence"/>
</dbReference>